<reference evidence="1" key="1">
    <citation type="journal article" date="2023" name="bioRxiv">
        <title>Improved chromosome-level genome assembly for marigold (Tagetes erecta).</title>
        <authorList>
            <person name="Jiang F."/>
            <person name="Yuan L."/>
            <person name="Wang S."/>
            <person name="Wang H."/>
            <person name="Xu D."/>
            <person name="Wang A."/>
            <person name="Fan W."/>
        </authorList>
    </citation>
    <scope>NUCLEOTIDE SEQUENCE</scope>
    <source>
        <strain evidence="1">WSJ</strain>
        <tissue evidence="1">Leaf</tissue>
    </source>
</reference>
<dbReference type="Proteomes" id="UP001229421">
    <property type="component" value="Unassembled WGS sequence"/>
</dbReference>
<keyword evidence="2" id="KW-1185">Reference proteome</keyword>
<protein>
    <submittedName>
        <fullName evidence="1">Uncharacterized protein</fullName>
    </submittedName>
</protein>
<organism evidence="1 2">
    <name type="scientific">Tagetes erecta</name>
    <name type="common">African marigold</name>
    <dbReference type="NCBI Taxonomy" id="13708"/>
    <lineage>
        <taxon>Eukaryota</taxon>
        <taxon>Viridiplantae</taxon>
        <taxon>Streptophyta</taxon>
        <taxon>Embryophyta</taxon>
        <taxon>Tracheophyta</taxon>
        <taxon>Spermatophyta</taxon>
        <taxon>Magnoliopsida</taxon>
        <taxon>eudicotyledons</taxon>
        <taxon>Gunneridae</taxon>
        <taxon>Pentapetalae</taxon>
        <taxon>asterids</taxon>
        <taxon>campanulids</taxon>
        <taxon>Asterales</taxon>
        <taxon>Asteraceae</taxon>
        <taxon>Asteroideae</taxon>
        <taxon>Heliantheae alliance</taxon>
        <taxon>Tageteae</taxon>
        <taxon>Tagetes</taxon>
    </lineage>
</organism>
<comment type="caution">
    <text evidence="1">The sequence shown here is derived from an EMBL/GenBank/DDBJ whole genome shotgun (WGS) entry which is preliminary data.</text>
</comment>
<proteinExistence type="predicted"/>
<dbReference type="EMBL" id="JAUHHV010000001">
    <property type="protein sequence ID" value="KAK1441385.1"/>
    <property type="molecule type" value="Genomic_DNA"/>
</dbReference>
<name>A0AAD8LQ02_TARER</name>
<dbReference type="AlphaFoldDB" id="A0AAD8LQ02"/>
<sequence length="102" mass="12075">MKTGMPKKDMNVDPHIKYLESDSITIIIRNRFRPNLKRACLNRRVRSPTSLTFLTFKNLIRNQQFAKKKTSRSEKHLHVDILFTPTQQEIKGLHMQMILHFG</sequence>
<evidence type="ECO:0000313" key="1">
    <source>
        <dbReference type="EMBL" id="KAK1441385.1"/>
    </source>
</evidence>
<gene>
    <name evidence="1" type="ORF">QVD17_07235</name>
</gene>
<accession>A0AAD8LQ02</accession>
<evidence type="ECO:0000313" key="2">
    <source>
        <dbReference type="Proteomes" id="UP001229421"/>
    </source>
</evidence>